<proteinExistence type="predicted"/>
<reference evidence="1 2" key="1">
    <citation type="submission" date="2019-02" db="EMBL/GenBank/DDBJ databases">
        <authorList>
            <person name="Feng G."/>
        </authorList>
    </citation>
    <scope>NUCLEOTIDE SEQUENCE [LARGE SCALE GENOMIC DNA]</scope>
    <source>
        <strain evidence="1 2">CCTCC AB 2011146</strain>
    </source>
</reference>
<organism evidence="1 2">
    <name type="scientific">Sphingobium cupriresistens</name>
    <dbReference type="NCBI Taxonomy" id="1132417"/>
    <lineage>
        <taxon>Bacteria</taxon>
        <taxon>Pseudomonadati</taxon>
        <taxon>Pseudomonadota</taxon>
        <taxon>Alphaproteobacteria</taxon>
        <taxon>Sphingomonadales</taxon>
        <taxon>Sphingomonadaceae</taxon>
        <taxon>Sphingobium</taxon>
    </lineage>
</organism>
<name>A0A8G1ZFS1_9SPHN</name>
<evidence type="ECO:0000313" key="2">
    <source>
        <dbReference type="Proteomes" id="UP000291572"/>
    </source>
</evidence>
<accession>A0A8G1ZFS1</accession>
<comment type="caution">
    <text evidence="1">The sequence shown here is derived from an EMBL/GenBank/DDBJ whole genome shotgun (WGS) entry which is preliminary data.</text>
</comment>
<dbReference type="OrthoDB" id="7576626at2"/>
<gene>
    <name evidence="1" type="ORF">EWH12_10960</name>
</gene>
<sequence length="286" mass="32306">MGRWVALQQGLSRHFTRPQARQHIERVFDAAVHEILDSVELADLRIAVLHGEECGPPAIAIICESLGQLDLGWIETSDAPIPWRASAYRLLEQTLILALPVFDYAYLIDEMAMYYWDGETDDEGARQALIYYHGADDEEIDDSMLPSAIDARRPAWMIGTNGARPRALPPLLRKALNRVRTAHKALRSFDPERRAWQLDRDILYEYVPGIEECSISLPLTLVPMEQFARELDDIGRHGMEMGFMDFAGICPLPDATCIDDWFASLRLGAQFLAAVQDLILLDPDSL</sequence>
<protein>
    <submittedName>
        <fullName evidence="1">Uncharacterized protein</fullName>
    </submittedName>
</protein>
<dbReference type="EMBL" id="SEOO01000016">
    <property type="protein sequence ID" value="RYM10746.1"/>
    <property type="molecule type" value="Genomic_DNA"/>
</dbReference>
<dbReference type="AlphaFoldDB" id="A0A8G1ZFS1"/>
<evidence type="ECO:0000313" key="1">
    <source>
        <dbReference type="EMBL" id="RYM10746.1"/>
    </source>
</evidence>
<dbReference type="Proteomes" id="UP000291572">
    <property type="component" value="Unassembled WGS sequence"/>
</dbReference>